<feature type="chain" id="PRO_5009300760" description="Argininosuccinate lyase" evidence="2">
    <location>
        <begin position="18"/>
        <end position="45"/>
    </location>
</feature>
<dbReference type="OrthoDB" id="7690651at2"/>
<keyword evidence="2" id="KW-0732">Signal</keyword>
<dbReference type="AlphaFoldDB" id="A0A1H9AQ27"/>
<feature type="region of interest" description="Disordered" evidence="1">
    <location>
        <begin position="20"/>
        <end position="45"/>
    </location>
</feature>
<evidence type="ECO:0000256" key="2">
    <source>
        <dbReference type="SAM" id="SignalP"/>
    </source>
</evidence>
<name>A0A1H9AQ27_9RHOB</name>
<sequence length="45" mass="4515">MTRITAMILLAFLAACGADGEPETPGDKPANGVTVSGEATFGVSF</sequence>
<evidence type="ECO:0008006" key="5">
    <source>
        <dbReference type="Google" id="ProtNLM"/>
    </source>
</evidence>
<evidence type="ECO:0000256" key="1">
    <source>
        <dbReference type="SAM" id="MobiDB-lite"/>
    </source>
</evidence>
<gene>
    <name evidence="3" type="ORF">SAMN04488092_102218</name>
</gene>
<proteinExistence type="predicted"/>
<accession>A0A1H9AQ27</accession>
<keyword evidence="4" id="KW-1185">Reference proteome</keyword>
<evidence type="ECO:0000313" key="3">
    <source>
        <dbReference type="EMBL" id="SEP78655.1"/>
    </source>
</evidence>
<dbReference type="Proteomes" id="UP000198634">
    <property type="component" value="Unassembled WGS sequence"/>
</dbReference>
<dbReference type="PROSITE" id="PS51257">
    <property type="entry name" value="PROKAR_LIPOPROTEIN"/>
    <property type="match status" value="1"/>
</dbReference>
<dbReference type="RefSeq" id="WP_139246376.1">
    <property type="nucleotide sequence ID" value="NZ_FOEP01000002.1"/>
</dbReference>
<protein>
    <recommendedName>
        <fullName evidence="5">Argininosuccinate lyase</fullName>
    </recommendedName>
</protein>
<dbReference type="EMBL" id="FOEP01000002">
    <property type="protein sequence ID" value="SEP78655.1"/>
    <property type="molecule type" value="Genomic_DNA"/>
</dbReference>
<feature type="signal peptide" evidence="2">
    <location>
        <begin position="1"/>
        <end position="17"/>
    </location>
</feature>
<dbReference type="STRING" id="657014.SAMN04488092_102218"/>
<evidence type="ECO:0000313" key="4">
    <source>
        <dbReference type="Proteomes" id="UP000198634"/>
    </source>
</evidence>
<organism evidence="3 4">
    <name type="scientific">Thalassovita taeanensis</name>
    <dbReference type="NCBI Taxonomy" id="657014"/>
    <lineage>
        <taxon>Bacteria</taxon>
        <taxon>Pseudomonadati</taxon>
        <taxon>Pseudomonadota</taxon>
        <taxon>Alphaproteobacteria</taxon>
        <taxon>Rhodobacterales</taxon>
        <taxon>Roseobacteraceae</taxon>
        <taxon>Thalassovita</taxon>
    </lineage>
</organism>
<reference evidence="3 4" key="1">
    <citation type="submission" date="2016-10" db="EMBL/GenBank/DDBJ databases">
        <authorList>
            <person name="de Groot N.N."/>
        </authorList>
    </citation>
    <scope>NUCLEOTIDE SEQUENCE [LARGE SCALE GENOMIC DNA]</scope>
    <source>
        <strain evidence="3 4">DSM 22007</strain>
    </source>
</reference>